<keyword evidence="1" id="KW-0472">Membrane</keyword>
<evidence type="ECO:0008006" key="4">
    <source>
        <dbReference type="Google" id="ProtNLM"/>
    </source>
</evidence>
<comment type="caution">
    <text evidence="2">The sequence shown here is derived from an EMBL/GenBank/DDBJ whole genome shotgun (WGS) entry which is preliminary data.</text>
</comment>
<feature type="transmembrane region" description="Helical" evidence="1">
    <location>
        <begin position="16"/>
        <end position="38"/>
    </location>
</feature>
<evidence type="ECO:0000256" key="1">
    <source>
        <dbReference type="SAM" id="Phobius"/>
    </source>
</evidence>
<feature type="transmembrane region" description="Helical" evidence="1">
    <location>
        <begin position="78"/>
        <end position="99"/>
    </location>
</feature>
<accession>A0ABP8DB75</accession>
<dbReference type="EMBL" id="BAABAT010000011">
    <property type="protein sequence ID" value="GAA4251238.1"/>
    <property type="molecule type" value="Genomic_DNA"/>
</dbReference>
<protein>
    <recommendedName>
        <fullName evidence="4">Helix-hairpin-helix domain-containing protein</fullName>
    </recommendedName>
</protein>
<sequence length="197" mass="21453">MKPDEPSFGWKLLNSWWVLLTVLGLGCLSGAGFLYAGFRAKRPAWWGAGIAYFVLSWAGVAGIAYYPHNSTGLHNVGMAYYAVWFASIVHALIINPTYLRRLAAQRPAPAVLAPPPVFRQAVDVNSATAQQLCAYIDPARAERVVADREARGGFQNVEEFAAAAGLMPHEFARIRALLTCTPRPRAPQPGGGRVLDF</sequence>
<evidence type="ECO:0000313" key="3">
    <source>
        <dbReference type="Proteomes" id="UP001500620"/>
    </source>
</evidence>
<keyword evidence="3" id="KW-1185">Reference proteome</keyword>
<reference evidence="3" key="1">
    <citation type="journal article" date="2019" name="Int. J. Syst. Evol. Microbiol.">
        <title>The Global Catalogue of Microorganisms (GCM) 10K type strain sequencing project: providing services to taxonomists for standard genome sequencing and annotation.</title>
        <authorList>
            <consortium name="The Broad Institute Genomics Platform"/>
            <consortium name="The Broad Institute Genome Sequencing Center for Infectious Disease"/>
            <person name="Wu L."/>
            <person name="Ma J."/>
        </authorList>
    </citation>
    <scope>NUCLEOTIDE SEQUENCE [LARGE SCALE GENOMIC DNA]</scope>
    <source>
        <strain evidence="3">JCM 17441</strain>
    </source>
</reference>
<dbReference type="RefSeq" id="WP_345128903.1">
    <property type="nucleotide sequence ID" value="NZ_BAABAT010000011.1"/>
</dbReference>
<dbReference type="SUPFAM" id="SSF47781">
    <property type="entry name" value="RuvA domain 2-like"/>
    <property type="match status" value="1"/>
</dbReference>
<dbReference type="Pfam" id="PF12836">
    <property type="entry name" value="HHH_3"/>
    <property type="match status" value="1"/>
</dbReference>
<dbReference type="InterPro" id="IPR010994">
    <property type="entry name" value="RuvA_2-like"/>
</dbReference>
<dbReference type="Proteomes" id="UP001500620">
    <property type="component" value="Unassembled WGS sequence"/>
</dbReference>
<evidence type="ECO:0000313" key="2">
    <source>
        <dbReference type="EMBL" id="GAA4251238.1"/>
    </source>
</evidence>
<keyword evidence="1" id="KW-0812">Transmembrane</keyword>
<dbReference type="Gene3D" id="1.10.150.320">
    <property type="entry name" value="Photosystem II 12 kDa extrinsic protein"/>
    <property type="match status" value="1"/>
</dbReference>
<organism evidence="2 3">
    <name type="scientific">Dactylosporangium darangshiense</name>
    <dbReference type="NCBI Taxonomy" id="579108"/>
    <lineage>
        <taxon>Bacteria</taxon>
        <taxon>Bacillati</taxon>
        <taxon>Actinomycetota</taxon>
        <taxon>Actinomycetes</taxon>
        <taxon>Micromonosporales</taxon>
        <taxon>Micromonosporaceae</taxon>
        <taxon>Dactylosporangium</taxon>
    </lineage>
</organism>
<keyword evidence="1" id="KW-1133">Transmembrane helix</keyword>
<gene>
    <name evidence="2" type="ORF">GCM10022255_043070</name>
</gene>
<name>A0ABP8DB75_9ACTN</name>
<proteinExistence type="predicted"/>
<dbReference type="PROSITE" id="PS51257">
    <property type="entry name" value="PROKAR_LIPOPROTEIN"/>
    <property type="match status" value="1"/>
</dbReference>
<feature type="transmembrane region" description="Helical" evidence="1">
    <location>
        <begin position="45"/>
        <end position="66"/>
    </location>
</feature>